<reference evidence="1 2" key="1">
    <citation type="submission" date="2020-07" db="EMBL/GenBank/DDBJ databases">
        <title>Huge and variable diversity of episymbiotic CPR bacteria and DPANN archaea in groundwater ecosystems.</title>
        <authorList>
            <person name="He C.Y."/>
            <person name="Keren R."/>
            <person name="Whittaker M."/>
            <person name="Farag I.F."/>
            <person name="Doudna J."/>
            <person name="Cate J.H.D."/>
            <person name="Banfield J.F."/>
        </authorList>
    </citation>
    <scope>NUCLEOTIDE SEQUENCE [LARGE SCALE GENOMIC DNA]</scope>
    <source>
        <strain evidence="1">NC_groundwater_541_Ag_S-0.1um_46_50</strain>
    </source>
</reference>
<sequence>MTSVLGRGYRLVALVLIISIVFLGFPTVSSAAHGNSGVSSSPQVVTSSDNVRCGKPAAQYLQDAEKLYKKIGYGPWVTEAIKSSALLFQTCSEVVTSSDNVRCGKPAAQYLQDAEKLYKKIGYGPWVTEAIKSAELLFQICSMLESNRGK</sequence>
<evidence type="ECO:0000313" key="1">
    <source>
        <dbReference type="EMBL" id="QQG45688.1"/>
    </source>
</evidence>
<dbReference type="EMBL" id="CP066690">
    <property type="protein sequence ID" value="QQG45688.1"/>
    <property type="molecule type" value="Genomic_DNA"/>
</dbReference>
<name>A0A7T5RKB6_9BACT</name>
<protein>
    <submittedName>
        <fullName evidence="1">Uncharacterized protein</fullName>
    </submittedName>
</protein>
<gene>
    <name evidence="1" type="ORF">HYW89_02085</name>
</gene>
<dbReference type="AlphaFoldDB" id="A0A7T5RKB6"/>
<proteinExistence type="predicted"/>
<accession>A0A7T5RKB6</accession>
<organism evidence="1 2">
    <name type="scientific">Candidatus Sungiibacteriota bacterium</name>
    <dbReference type="NCBI Taxonomy" id="2750080"/>
    <lineage>
        <taxon>Bacteria</taxon>
        <taxon>Candidatus Sungiibacteriota</taxon>
    </lineage>
</organism>
<dbReference type="Proteomes" id="UP000595618">
    <property type="component" value="Chromosome"/>
</dbReference>
<evidence type="ECO:0000313" key="2">
    <source>
        <dbReference type="Proteomes" id="UP000595618"/>
    </source>
</evidence>